<dbReference type="GO" id="GO:0005524">
    <property type="term" value="F:ATP binding"/>
    <property type="evidence" value="ECO:0007669"/>
    <property type="project" value="UniProtKB-UniRule"/>
</dbReference>
<evidence type="ECO:0000256" key="4">
    <source>
        <dbReference type="ARBA" id="ARBA00022840"/>
    </source>
</evidence>
<keyword evidence="4 7" id="KW-0067">ATP-binding</keyword>
<evidence type="ECO:0000313" key="12">
    <source>
        <dbReference type="EMBL" id="ONI05120.1"/>
    </source>
</evidence>
<dbReference type="SMART" id="SM00220">
    <property type="entry name" value="S_TKc"/>
    <property type="match status" value="1"/>
</dbReference>
<accession>A0A251P269</accession>
<feature type="transmembrane region" description="Helical" evidence="9">
    <location>
        <begin position="151"/>
        <end position="169"/>
    </location>
</feature>
<dbReference type="InterPro" id="IPR018392">
    <property type="entry name" value="LysM"/>
</dbReference>
<dbReference type="PANTHER" id="PTHR27005:SF537">
    <property type="entry name" value="LYSM TYPE RECEPTOR KINASE"/>
    <property type="match status" value="1"/>
</dbReference>
<dbReference type="EMBL" id="CM007656">
    <property type="protein sequence ID" value="ONI05120.1"/>
    <property type="molecule type" value="Genomic_DNA"/>
</dbReference>
<keyword evidence="9" id="KW-0812">Transmembrane</keyword>
<evidence type="ECO:0008006" key="14">
    <source>
        <dbReference type="Google" id="ProtNLM"/>
    </source>
</evidence>
<dbReference type="Gene3D" id="1.10.510.10">
    <property type="entry name" value="Transferase(Phosphotransferase) domain 1"/>
    <property type="match status" value="2"/>
</dbReference>
<dbReference type="PROSITE" id="PS00107">
    <property type="entry name" value="PROTEIN_KINASE_ATP"/>
    <property type="match status" value="1"/>
</dbReference>
<dbReference type="PROSITE" id="PS50011">
    <property type="entry name" value="PROTEIN_KINASE_DOM"/>
    <property type="match status" value="1"/>
</dbReference>
<protein>
    <recommendedName>
        <fullName evidence="14">Protein kinase domain-containing protein</fullName>
    </recommendedName>
</protein>
<dbReference type="PANTHER" id="PTHR27005">
    <property type="entry name" value="WALL-ASSOCIATED RECEPTOR KINASE-LIKE 21"/>
    <property type="match status" value="1"/>
</dbReference>
<evidence type="ECO:0000256" key="9">
    <source>
        <dbReference type="SAM" id="Phobius"/>
    </source>
</evidence>
<gene>
    <name evidence="12" type="ORF">PRUPE_6G357000</name>
</gene>
<keyword evidence="3" id="KW-0418">Kinase</keyword>
<keyword evidence="8" id="KW-0723">Serine/threonine-protein kinase</keyword>
<dbReference type="PROSITE" id="PS51782">
    <property type="entry name" value="LYSM"/>
    <property type="match status" value="1"/>
</dbReference>
<dbReference type="Gene3D" id="3.30.200.20">
    <property type="entry name" value="Phosphorylase Kinase, domain 1"/>
    <property type="match status" value="1"/>
</dbReference>
<evidence type="ECO:0000313" key="13">
    <source>
        <dbReference type="Proteomes" id="UP000006882"/>
    </source>
</evidence>
<comment type="similarity">
    <text evidence="8">Belongs to the protein kinase superfamily.</text>
</comment>
<dbReference type="SUPFAM" id="SSF56112">
    <property type="entry name" value="Protein kinase-like (PK-like)"/>
    <property type="match status" value="1"/>
</dbReference>
<organism evidence="12 13">
    <name type="scientific">Prunus persica</name>
    <name type="common">Peach</name>
    <name type="synonym">Amygdalus persica</name>
    <dbReference type="NCBI Taxonomy" id="3760"/>
    <lineage>
        <taxon>Eukaryota</taxon>
        <taxon>Viridiplantae</taxon>
        <taxon>Streptophyta</taxon>
        <taxon>Embryophyta</taxon>
        <taxon>Tracheophyta</taxon>
        <taxon>Spermatophyta</taxon>
        <taxon>Magnoliopsida</taxon>
        <taxon>eudicotyledons</taxon>
        <taxon>Gunneridae</taxon>
        <taxon>Pentapetalae</taxon>
        <taxon>rosids</taxon>
        <taxon>fabids</taxon>
        <taxon>Rosales</taxon>
        <taxon>Rosaceae</taxon>
        <taxon>Amygdaloideae</taxon>
        <taxon>Amygdaleae</taxon>
        <taxon>Prunus</taxon>
    </lineage>
</organism>
<dbReference type="AlphaFoldDB" id="A0A251P269"/>
<dbReference type="InterPro" id="IPR008271">
    <property type="entry name" value="Ser/Thr_kinase_AS"/>
</dbReference>
<dbReference type="PROSITE" id="PS00108">
    <property type="entry name" value="PROTEIN_KINASE_ST"/>
    <property type="match status" value="1"/>
</dbReference>
<dbReference type="InterPro" id="IPR045274">
    <property type="entry name" value="WAK-like"/>
</dbReference>
<keyword evidence="2 7" id="KW-0547">Nucleotide-binding</keyword>
<evidence type="ECO:0000256" key="7">
    <source>
        <dbReference type="PROSITE-ProRule" id="PRU10141"/>
    </source>
</evidence>
<keyword evidence="9" id="KW-0472">Membrane</keyword>
<keyword evidence="9" id="KW-1133">Transmembrane helix</keyword>
<comment type="catalytic activity">
    <reaction evidence="5">
        <text>L-seryl-[protein] + ATP = O-phospho-L-seryl-[protein] + ADP + H(+)</text>
        <dbReference type="Rhea" id="RHEA:17989"/>
        <dbReference type="Rhea" id="RHEA-COMP:9863"/>
        <dbReference type="Rhea" id="RHEA-COMP:11604"/>
        <dbReference type="ChEBI" id="CHEBI:15378"/>
        <dbReference type="ChEBI" id="CHEBI:29999"/>
        <dbReference type="ChEBI" id="CHEBI:30616"/>
        <dbReference type="ChEBI" id="CHEBI:83421"/>
        <dbReference type="ChEBI" id="CHEBI:456216"/>
    </reaction>
</comment>
<dbReference type="InterPro" id="IPR000719">
    <property type="entry name" value="Prot_kinase_dom"/>
</dbReference>
<evidence type="ECO:0000256" key="3">
    <source>
        <dbReference type="ARBA" id="ARBA00022777"/>
    </source>
</evidence>
<feature type="domain" description="Protein kinase" evidence="10">
    <location>
        <begin position="146"/>
        <end position="415"/>
    </location>
</feature>
<keyword evidence="13" id="KW-1185">Reference proteome</keyword>
<dbReference type="Pfam" id="PF23473">
    <property type="entry name" value="LysM3_LYK4_5"/>
    <property type="match status" value="1"/>
</dbReference>
<dbReference type="InterPro" id="IPR011009">
    <property type="entry name" value="Kinase-like_dom_sf"/>
</dbReference>
<evidence type="ECO:0000259" key="11">
    <source>
        <dbReference type="PROSITE" id="PS51782"/>
    </source>
</evidence>
<reference evidence="12 13" key="1">
    <citation type="journal article" date="2013" name="Nat. Genet.">
        <title>The high-quality draft genome of peach (Prunus persica) identifies unique patterns of genetic diversity, domestication and genome evolution.</title>
        <authorList>
            <consortium name="International Peach Genome Initiative"/>
            <person name="Verde I."/>
            <person name="Abbott A.G."/>
            <person name="Scalabrin S."/>
            <person name="Jung S."/>
            <person name="Shu S."/>
            <person name="Marroni F."/>
            <person name="Zhebentyayeva T."/>
            <person name="Dettori M.T."/>
            <person name="Grimwood J."/>
            <person name="Cattonaro F."/>
            <person name="Zuccolo A."/>
            <person name="Rossini L."/>
            <person name="Jenkins J."/>
            <person name="Vendramin E."/>
            <person name="Meisel L.A."/>
            <person name="Decroocq V."/>
            <person name="Sosinski B."/>
            <person name="Prochnik S."/>
            <person name="Mitros T."/>
            <person name="Policriti A."/>
            <person name="Cipriani G."/>
            <person name="Dondini L."/>
            <person name="Ficklin S."/>
            <person name="Goodstein D.M."/>
            <person name="Xuan P."/>
            <person name="Del Fabbro C."/>
            <person name="Aramini V."/>
            <person name="Copetti D."/>
            <person name="Gonzalez S."/>
            <person name="Horner D.S."/>
            <person name="Falchi R."/>
            <person name="Lucas S."/>
            <person name="Mica E."/>
            <person name="Maldonado J."/>
            <person name="Lazzari B."/>
            <person name="Bielenberg D."/>
            <person name="Pirona R."/>
            <person name="Miculan M."/>
            <person name="Barakat A."/>
            <person name="Testolin R."/>
            <person name="Stella A."/>
            <person name="Tartarini S."/>
            <person name="Tonutti P."/>
            <person name="Arus P."/>
            <person name="Orellana A."/>
            <person name="Wells C."/>
            <person name="Main D."/>
            <person name="Vizzotto G."/>
            <person name="Silva H."/>
            <person name="Salamini F."/>
            <person name="Schmutz J."/>
            <person name="Morgante M."/>
            <person name="Rokhsar D.S."/>
        </authorList>
    </citation>
    <scope>NUCLEOTIDE SEQUENCE [LARGE SCALE GENOMIC DNA]</scope>
    <source>
        <strain evidence="13">cv. Nemared</strain>
    </source>
</reference>
<evidence type="ECO:0000256" key="2">
    <source>
        <dbReference type="ARBA" id="ARBA00022741"/>
    </source>
</evidence>
<evidence type="ECO:0000256" key="1">
    <source>
        <dbReference type="ARBA" id="ARBA00022679"/>
    </source>
</evidence>
<dbReference type="Proteomes" id="UP000006882">
    <property type="component" value="Chromosome G6"/>
</dbReference>
<keyword evidence="1" id="KW-0808">Transferase</keyword>
<comment type="catalytic activity">
    <reaction evidence="6">
        <text>L-threonyl-[protein] + ATP = O-phospho-L-threonyl-[protein] + ADP + H(+)</text>
        <dbReference type="Rhea" id="RHEA:46608"/>
        <dbReference type="Rhea" id="RHEA-COMP:11060"/>
        <dbReference type="Rhea" id="RHEA-COMP:11605"/>
        <dbReference type="ChEBI" id="CHEBI:15378"/>
        <dbReference type="ChEBI" id="CHEBI:30013"/>
        <dbReference type="ChEBI" id="CHEBI:30616"/>
        <dbReference type="ChEBI" id="CHEBI:61977"/>
        <dbReference type="ChEBI" id="CHEBI:456216"/>
    </reaction>
</comment>
<dbReference type="GO" id="GO:0005886">
    <property type="term" value="C:plasma membrane"/>
    <property type="evidence" value="ECO:0000318"/>
    <property type="project" value="GO_Central"/>
</dbReference>
<dbReference type="GO" id="GO:0004674">
    <property type="term" value="F:protein serine/threonine kinase activity"/>
    <property type="evidence" value="ECO:0007669"/>
    <property type="project" value="UniProtKB-KW"/>
</dbReference>
<feature type="domain" description="LysM" evidence="11">
    <location>
        <begin position="66"/>
        <end position="110"/>
    </location>
</feature>
<proteinExistence type="inferred from homology"/>
<evidence type="ECO:0000259" key="10">
    <source>
        <dbReference type="PROSITE" id="PS50011"/>
    </source>
</evidence>
<evidence type="ECO:0000256" key="8">
    <source>
        <dbReference type="RuleBase" id="RU000304"/>
    </source>
</evidence>
<evidence type="ECO:0000256" key="6">
    <source>
        <dbReference type="ARBA" id="ARBA00047951"/>
    </source>
</evidence>
<evidence type="ECO:0000256" key="5">
    <source>
        <dbReference type="ARBA" id="ARBA00047558"/>
    </source>
</evidence>
<dbReference type="InterPro" id="IPR056563">
    <property type="entry name" value="LysM3_LYK4_5"/>
</dbReference>
<dbReference type="Gramene" id="ONI05120">
    <property type="protein sequence ID" value="ONI05120"/>
    <property type="gene ID" value="PRUPE_6G357000"/>
</dbReference>
<dbReference type="InterPro" id="IPR017441">
    <property type="entry name" value="Protein_kinase_ATP_BS"/>
</dbReference>
<dbReference type="GO" id="GO:0007166">
    <property type="term" value="P:cell surface receptor signaling pathway"/>
    <property type="evidence" value="ECO:0000318"/>
    <property type="project" value="GO_Central"/>
</dbReference>
<feature type="binding site" evidence="7">
    <location>
        <position position="252"/>
    </location>
    <ligand>
        <name>ATP</name>
        <dbReference type="ChEBI" id="CHEBI:30616"/>
    </ligand>
</feature>
<sequence>MIITSRSQPPYDDLISIARLLGAEASSVASCNNTSSNDHAGAKLKVEVGCACPSAKQMENGVISLLTYMVTWNDTVTLIGEKFGVDVHSVLDANMFSWSSTIYPFTPILVPLKHEICTANPVGTKSLCPGWGDSGDFGCICGSKRFKGSQVILGVCLGTVFLCMFPLGYKLHQFLKRRRCKIRKEKFFKQNGGYLLQQKFHANNTTVLAKIFTAEELQEAADNLNESRFLGQGGYGTVYKGMLLDGSTVAVKRSKCGDTSCLYLIPNKSPKHTLSWDTRLRIACEVAGAVAYMHSAASSSILHRDIKSPNVLLDDKFSAKGTFGYIDPEYFQSNRFTEKSDVYSFGRRDDGRNLMMHFVSLAKENQLHQILDPRLAGEAEPKDIDAIARLATRCLRSNGKRRPTMREDSIVSTYELGFTSTLESARCGRVFM</sequence>
<name>A0A251P269_PRUPE</name>